<dbReference type="Proteomes" id="UP000663942">
    <property type="component" value="Chromosome"/>
</dbReference>
<feature type="domain" description="Tyr recombinase" evidence="3">
    <location>
        <begin position="1"/>
        <end position="86"/>
    </location>
</feature>
<dbReference type="Gene3D" id="1.10.443.10">
    <property type="entry name" value="Intergrase catalytic core"/>
    <property type="match status" value="1"/>
</dbReference>
<evidence type="ECO:0000313" key="4">
    <source>
        <dbReference type="EMBL" id="QTC89431.1"/>
    </source>
</evidence>
<dbReference type="InterPro" id="IPR011010">
    <property type="entry name" value="DNA_brk_join_enz"/>
</dbReference>
<dbReference type="InterPro" id="IPR013762">
    <property type="entry name" value="Integrase-like_cat_sf"/>
</dbReference>
<evidence type="ECO:0000256" key="2">
    <source>
        <dbReference type="SAM" id="MobiDB-lite"/>
    </source>
</evidence>
<dbReference type="Pfam" id="PF00589">
    <property type="entry name" value="Phage_integrase"/>
    <property type="match status" value="1"/>
</dbReference>
<reference evidence="4 5" key="1">
    <citation type="submission" date="2020-09" db="EMBL/GenBank/DDBJ databases">
        <title>Brevundimonas sp. LVF1 isolated from an oligotrophic pond in Goettingen, Germany.</title>
        <authorList>
            <person name="Friedrich I."/>
            <person name="Klassen A."/>
            <person name="Neubauer H."/>
            <person name="Schneider D."/>
            <person name="Hertel R."/>
            <person name="Daniel R."/>
        </authorList>
    </citation>
    <scope>NUCLEOTIDE SEQUENCE [LARGE SCALE GENOMIC DNA]</scope>
    <source>
        <strain evidence="4 5">LVF1</strain>
    </source>
</reference>
<organism evidence="4 5">
    <name type="scientific">Brevundimonas pondensis</name>
    <dbReference type="NCBI Taxonomy" id="2774189"/>
    <lineage>
        <taxon>Bacteria</taxon>
        <taxon>Pseudomonadati</taxon>
        <taxon>Pseudomonadota</taxon>
        <taxon>Alphaproteobacteria</taxon>
        <taxon>Caulobacterales</taxon>
        <taxon>Caulobacteraceae</taxon>
        <taxon>Brevundimonas</taxon>
    </lineage>
</organism>
<keyword evidence="1" id="KW-0233">DNA recombination</keyword>
<evidence type="ECO:0000256" key="1">
    <source>
        <dbReference type="ARBA" id="ARBA00023172"/>
    </source>
</evidence>
<dbReference type="InterPro" id="IPR002104">
    <property type="entry name" value="Integrase_catalytic"/>
</dbReference>
<dbReference type="EMBL" id="CP062006">
    <property type="protein sequence ID" value="QTC89431.1"/>
    <property type="molecule type" value="Genomic_DNA"/>
</dbReference>
<gene>
    <name evidence="4" type="ORF">IFE19_03080</name>
</gene>
<dbReference type="PROSITE" id="PS51898">
    <property type="entry name" value="TYR_RECOMBINASE"/>
    <property type="match status" value="1"/>
</dbReference>
<keyword evidence="5" id="KW-1185">Reference proteome</keyword>
<accession>A0ABX7SSW0</accession>
<feature type="region of interest" description="Disordered" evidence="2">
    <location>
        <begin position="83"/>
        <end position="111"/>
    </location>
</feature>
<dbReference type="SUPFAM" id="SSF56349">
    <property type="entry name" value="DNA breaking-rejoining enzymes"/>
    <property type="match status" value="1"/>
</dbReference>
<proteinExistence type="predicted"/>
<name>A0ABX7SSW0_9CAUL</name>
<protein>
    <submittedName>
        <fullName evidence="4">Tyrosine-type recombinase/integrase</fullName>
    </submittedName>
</protein>
<evidence type="ECO:0000313" key="5">
    <source>
        <dbReference type="Proteomes" id="UP000663942"/>
    </source>
</evidence>
<evidence type="ECO:0000259" key="3">
    <source>
        <dbReference type="PROSITE" id="PS51898"/>
    </source>
</evidence>
<sequence length="111" mass="11580">MTFIVTQVGEPFTAKGFGNWISAAAKEAGLPAGAAAHGLRKAAARRLAEAGASAHEIMAVTGHRTLKEVERYTRTAAMKGLATSAMARIGGPEPEQTMSNPDDELDKNGSK</sequence>